<gene>
    <name evidence="1" type="ORF">EHT87_19980</name>
</gene>
<evidence type="ECO:0008006" key="3">
    <source>
        <dbReference type="Google" id="ProtNLM"/>
    </source>
</evidence>
<comment type="caution">
    <text evidence="1">The sequence shown here is derived from an EMBL/GenBank/DDBJ whole genome shotgun (WGS) entry which is preliminary data.</text>
</comment>
<protein>
    <recommendedName>
        <fullName evidence="3">Outer membrane protein beta-barrel domain-containing protein</fullName>
    </recommendedName>
</protein>
<name>A0A3P1CGL0_9BACT</name>
<dbReference type="EMBL" id="RQJP01000004">
    <property type="protein sequence ID" value="RRB12481.1"/>
    <property type="molecule type" value="Genomic_DNA"/>
</dbReference>
<evidence type="ECO:0000313" key="2">
    <source>
        <dbReference type="Proteomes" id="UP000274271"/>
    </source>
</evidence>
<dbReference type="OrthoDB" id="1098760at2"/>
<proteinExistence type="predicted"/>
<sequence length="202" mass="22916">MDRRILFVALLFIANHVLGQHIKVDNGVVISTFTNKKDLPILSSNKIKDYSFLLGFDYLEKRWFYLSSQIGYLKTGGRQVNPLLTGENEDITESRSYIHTNTTFRGYVKSSGLMIFAGVGPYLNILTGPSNFESSLYKPYYNFKKYNVGARAEIGINKDINRFRFGIIGSYMRDLSPSASSEFLSLYNNSFSGSLTIGYSLW</sequence>
<dbReference type="Proteomes" id="UP000274271">
    <property type="component" value="Unassembled WGS sequence"/>
</dbReference>
<dbReference type="RefSeq" id="WP_124908434.1">
    <property type="nucleotide sequence ID" value="NZ_RQJP01000004.1"/>
</dbReference>
<accession>A0A3P1CGL0</accession>
<dbReference type="AlphaFoldDB" id="A0A3P1CGL0"/>
<organism evidence="1 2">
    <name type="scientific">Larkinella knui</name>
    <dbReference type="NCBI Taxonomy" id="2025310"/>
    <lineage>
        <taxon>Bacteria</taxon>
        <taxon>Pseudomonadati</taxon>
        <taxon>Bacteroidota</taxon>
        <taxon>Cytophagia</taxon>
        <taxon>Cytophagales</taxon>
        <taxon>Spirosomataceae</taxon>
        <taxon>Larkinella</taxon>
    </lineage>
</organism>
<reference evidence="1 2" key="1">
    <citation type="submission" date="2018-11" db="EMBL/GenBank/DDBJ databases">
        <authorList>
            <person name="Zhou Z."/>
            <person name="Wang G."/>
        </authorList>
    </citation>
    <scope>NUCLEOTIDE SEQUENCE [LARGE SCALE GENOMIC DNA]</scope>
    <source>
        <strain evidence="1 2">KCTC42998</strain>
    </source>
</reference>
<evidence type="ECO:0000313" key="1">
    <source>
        <dbReference type="EMBL" id="RRB12481.1"/>
    </source>
</evidence>
<keyword evidence="2" id="KW-1185">Reference proteome</keyword>